<evidence type="ECO:0000313" key="3">
    <source>
        <dbReference type="Proteomes" id="UP000177953"/>
    </source>
</evidence>
<dbReference type="AlphaFoldDB" id="A0A1F6MF07"/>
<name>A0A1F6MF07_9BACT</name>
<feature type="transmembrane region" description="Helical" evidence="1">
    <location>
        <begin position="20"/>
        <end position="46"/>
    </location>
</feature>
<keyword evidence="1" id="KW-0812">Transmembrane</keyword>
<evidence type="ECO:0000256" key="1">
    <source>
        <dbReference type="SAM" id="Phobius"/>
    </source>
</evidence>
<gene>
    <name evidence="2" type="ORF">A2754_02750</name>
</gene>
<keyword evidence="1" id="KW-1133">Transmembrane helix</keyword>
<keyword evidence="1" id="KW-0472">Membrane</keyword>
<dbReference type="Proteomes" id="UP000177953">
    <property type="component" value="Unassembled WGS sequence"/>
</dbReference>
<comment type="caution">
    <text evidence="2">The sequence shown here is derived from an EMBL/GenBank/DDBJ whole genome shotgun (WGS) entry which is preliminary data.</text>
</comment>
<reference evidence="2 3" key="1">
    <citation type="journal article" date="2016" name="Nat. Commun.">
        <title>Thousands of microbial genomes shed light on interconnected biogeochemical processes in an aquifer system.</title>
        <authorList>
            <person name="Anantharaman K."/>
            <person name="Brown C.T."/>
            <person name="Hug L.A."/>
            <person name="Sharon I."/>
            <person name="Castelle C.J."/>
            <person name="Probst A.J."/>
            <person name="Thomas B.C."/>
            <person name="Singh A."/>
            <person name="Wilkins M.J."/>
            <person name="Karaoz U."/>
            <person name="Brodie E.L."/>
            <person name="Williams K.H."/>
            <person name="Hubbard S.S."/>
            <person name="Banfield J.F."/>
        </authorList>
    </citation>
    <scope>NUCLEOTIDE SEQUENCE [LARGE SCALE GENOMIC DNA]</scope>
</reference>
<evidence type="ECO:0000313" key="2">
    <source>
        <dbReference type="EMBL" id="OGH70140.1"/>
    </source>
</evidence>
<dbReference type="EMBL" id="MFPU01000015">
    <property type="protein sequence ID" value="OGH70140.1"/>
    <property type="molecule type" value="Genomic_DNA"/>
</dbReference>
<accession>A0A1F6MF07</accession>
<organism evidence="2 3">
    <name type="scientific">Candidatus Magasanikbacteria bacterium RIFCSPHIGHO2_01_FULL_47_8</name>
    <dbReference type="NCBI Taxonomy" id="1798673"/>
    <lineage>
        <taxon>Bacteria</taxon>
        <taxon>Candidatus Magasanikiibacteriota</taxon>
    </lineage>
</organism>
<proteinExistence type="predicted"/>
<sequence length="181" mass="20551">MNLLAPEQKEIIQKGIMQKFILAIFFMAIFCVFVFLVLEFTIILYIKVQVPALEDRLERERSTEASISAKEAEEDIKYLNNSLKMVDIIQRSNDMDVPDKLRRIGEIVPQGVRMERILVSRSSISFVGKADLRAQILALKNALEQEDFCKNIISSAAPLKESDVDFSFTCESLSEVEAVSL</sequence>
<protein>
    <submittedName>
        <fullName evidence="2">Uncharacterized protein</fullName>
    </submittedName>
</protein>